<keyword evidence="1" id="KW-0472">Membrane</keyword>
<comment type="caution">
    <text evidence="2">The sequence shown here is derived from an EMBL/GenBank/DDBJ whole genome shotgun (WGS) entry which is preliminary data.</text>
</comment>
<feature type="transmembrane region" description="Helical" evidence="1">
    <location>
        <begin position="114"/>
        <end position="132"/>
    </location>
</feature>
<proteinExistence type="predicted"/>
<protein>
    <submittedName>
        <fullName evidence="2">Uncharacterized protein</fullName>
    </submittedName>
</protein>
<accession>A0A327QKL7</accession>
<evidence type="ECO:0000313" key="2">
    <source>
        <dbReference type="EMBL" id="RAJ04242.1"/>
    </source>
</evidence>
<reference evidence="2 3" key="1">
    <citation type="submission" date="2018-06" db="EMBL/GenBank/DDBJ databases">
        <title>Genomic Encyclopedia of Archaeal and Bacterial Type Strains, Phase II (KMG-II): from individual species to whole genera.</title>
        <authorList>
            <person name="Goeker M."/>
        </authorList>
    </citation>
    <scope>NUCLEOTIDE SEQUENCE [LARGE SCALE GENOMIC DNA]</scope>
    <source>
        <strain evidence="2 3">DSM 23857</strain>
    </source>
</reference>
<dbReference type="AlphaFoldDB" id="A0A327QKL7"/>
<dbReference type="EMBL" id="QLLL01000005">
    <property type="protein sequence ID" value="RAJ04242.1"/>
    <property type="molecule type" value="Genomic_DNA"/>
</dbReference>
<feature type="transmembrane region" description="Helical" evidence="1">
    <location>
        <begin position="166"/>
        <end position="187"/>
    </location>
</feature>
<feature type="transmembrane region" description="Helical" evidence="1">
    <location>
        <begin position="85"/>
        <end position="102"/>
    </location>
</feature>
<keyword evidence="3" id="KW-1185">Reference proteome</keyword>
<keyword evidence="1" id="KW-1133">Transmembrane helix</keyword>
<evidence type="ECO:0000256" key="1">
    <source>
        <dbReference type="SAM" id="Phobius"/>
    </source>
</evidence>
<dbReference type="Proteomes" id="UP000249547">
    <property type="component" value="Unassembled WGS sequence"/>
</dbReference>
<evidence type="ECO:0000313" key="3">
    <source>
        <dbReference type="Proteomes" id="UP000249547"/>
    </source>
</evidence>
<gene>
    <name evidence="2" type="ORF">LX64_03122</name>
</gene>
<dbReference type="RefSeq" id="WP_111598539.1">
    <property type="nucleotide sequence ID" value="NZ_QLLL01000005.1"/>
</dbReference>
<feature type="transmembrane region" description="Helical" evidence="1">
    <location>
        <begin position="193"/>
        <end position="209"/>
    </location>
</feature>
<organism evidence="2 3">
    <name type="scientific">Chitinophaga skermanii</name>
    <dbReference type="NCBI Taxonomy" id="331697"/>
    <lineage>
        <taxon>Bacteria</taxon>
        <taxon>Pseudomonadati</taxon>
        <taxon>Bacteroidota</taxon>
        <taxon>Chitinophagia</taxon>
        <taxon>Chitinophagales</taxon>
        <taxon>Chitinophagaceae</taxon>
        <taxon>Chitinophaga</taxon>
    </lineage>
</organism>
<name>A0A327QKL7_9BACT</name>
<sequence length="245" mass="26971">MSTNVIKCPSCGAAVPLPDLPASQKAVVYNCAYCGVSTTLANPNYDPFNASIPVPGTEDKIDAMEAGLSIILPLPSEAGLRLRKIAGVILGVLSLLTVIGAYGAYVDEGREETLTSLVMCFVFTFWSFRLVARSIKKQRLFQTGIYGHIVEPLQKANYNSQLMARYALSIVGYSLLIFSLDGFLKVYLGKGNLMVYIVTMVLSVILLYFKEKKKEKLESFKKPLTLNEFMQKKEAGLAAQKKAYL</sequence>
<keyword evidence="1" id="KW-0812">Transmembrane</keyword>